<dbReference type="Pfam" id="PF00515">
    <property type="entry name" value="TPR_1"/>
    <property type="match status" value="1"/>
</dbReference>
<dbReference type="InterPro" id="IPR011990">
    <property type="entry name" value="TPR-like_helical_dom_sf"/>
</dbReference>
<feature type="transmembrane region" description="Helical" evidence="3">
    <location>
        <begin position="6"/>
        <end position="26"/>
    </location>
</feature>
<feature type="compositionally biased region" description="Low complexity" evidence="2">
    <location>
        <begin position="439"/>
        <end position="467"/>
    </location>
</feature>
<feature type="compositionally biased region" description="Low complexity" evidence="2">
    <location>
        <begin position="591"/>
        <end position="600"/>
    </location>
</feature>
<dbReference type="InterPro" id="IPR036465">
    <property type="entry name" value="vWFA_dom_sf"/>
</dbReference>
<keyword evidence="6" id="KW-1185">Reference proteome</keyword>
<organism evidence="5 6">
    <name type="scientific">Catenovulum sediminis</name>
    <dbReference type="NCBI Taxonomy" id="1740262"/>
    <lineage>
        <taxon>Bacteria</taxon>
        <taxon>Pseudomonadati</taxon>
        <taxon>Pseudomonadota</taxon>
        <taxon>Gammaproteobacteria</taxon>
        <taxon>Alteromonadales</taxon>
        <taxon>Alteromonadaceae</taxon>
        <taxon>Catenovulum</taxon>
    </lineage>
</organism>
<dbReference type="SUPFAM" id="SSF53300">
    <property type="entry name" value="vWA-like"/>
    <property type="match status" value="1"/>
</dbReference>
<dbReference type="PANTHER" id="PTHR22550">
    <property type="entry name" value="SPORE GERMINATION PROTEIN"/>
    <property type="match status" value="1"/>
</dbReference>
<dbReference type="InterPro" id="IPR019734">
    <property type="entry name" value="TPR_rpt"/>
</dbReference>
<feature type="compositionally biased region" description="Low complexity" evidence="2">
    <location>
        <begin position="478"/>
        <end position="521"/>
    </location>
</feature>
<evidence type="ECO:0000313" key="5">
    <source>
        <dbReference type="EMBL" id="MER2494448.1"/>
    </source>
</evidence>
<dbReference type="SMART" id="SM00028">
    <property type="entry name" value="TPR"/>
    <property type="match status" value="2"/>
</dbReference>
<evidence type="ECO:0000259" key="4">
    <source>
        <dbReference type="PROSITE" id="PS50234"/>
    </source>
</evidence>
<dbReference type="RefSeq" id="WP_350403497.1">
    <property type="nucleotide sequence ID" value="NZ_JBELOE010000302.1"/>
</dbReference>
<dbReference type="Proteomes" id="UP001467690">
    <property type="component" value="Unassembled WGS sequence"/>
</dbReference>
<dbReference type="Pfam" id="PF13519">
    <property type="entry name" value="VWA_2"/>
    <property type="match status" value="1"/>
</dbReference>
<evidence type="ECO:0000256" key="2">
    <source>
        <dbReference type="SAM" id="MobiDB-lite"/>
    </source>
</evidence>
<keyword evidence="3" id="KW-0812">Transmembrane</keyword>
<feature type="compositionally biased region" description="Polar residues" evidence="2">
    <location>
        <begin position="532"/>
        <end position="543"/>
    </location>
</feature>
<feature type="compositionally biased region" description="Low complexity" evidence="2">
    <location>
        <begin position="551"/>
        <end position="576"/>
    </location>
</feature>
<proteinExistence type="predicted"/>
<feature type="repeat" description="TPR" evidence="1">
    <location>
        <begin position="405"/>
        <end position="438"/>
    </location>
</feature>
<protein>
    <submittedName>
        <fullName evidence="5">VWA domain-containing protein</fullName>
    </submittedName>
</protein>
<gene>
    <name evidence="5" type="ORF">ABS311_21475</name>
</gene>
<keyword evidence="1" id="KW-0802">TPR repeat</keyword>
<feature type="region of interest" description="Disordered" evidence="2">
    <location>
        <begin position="439"/>
        <end position="606"/>
    </location>
</feature>
<keyword evidence="3" id="KW-1133">Transmembrane helix</keyword>
<reference evidence="5 6" key="1">
    <citation type="submission" date="2024-06" db="EMBL/GenBank/DDBJ databases">
        <authorList>
            <person name="Chen R.Y."/>
        </authorList>
    </citation>
    <scope>NUCLEOTIDE SEQUENCE [LARGE SCALE GENOMIC DNA]</scope>
    <source>
        <strain evidence="5 6">D2</strain>
    </source>
</reference>
<dbReference type="InterPro" id="IPR002035">
    <property type="entry name" value="VWF_A"/>
</dbReference>
<sequence length="634" mass="71535">MADFHFLRPYWFLALIPVLVLGWMLFRYKISQSGWTQFIPPHLATHLINQKNTNSSLPIKSIIIAWLIAVIALAGPAWQKRPQPIFQAKAGKVILLDLSLSMYAEDIRPNRMTMARFKAIEIARNINEGDLGLVGYAGDAFTISPLTPDSNNIVSLIPSLSPDIMPVKGSDAALGILQAIELLKNAGFQNGDIFWITDGVSQVEVNDINQYLLKEDYKLLILGVGTEEGAPIKLPSDELLKDRNGSIVIPKMNSYQLRALADKNSGIYQAITADDQDINNLIANMQTPEEIEKDNKTQLEGDQWFEFGPWLVVAILPFALLAFRKGAMMVICLAIFFPVLPNSAHANLLDSAWQNNDQRAYQLLQEGQYQEAIELAEDSNIKGAAHFKNGDYEKAVAAYANSKDPDALYNKGNALANLGKLDEAIEAYEEALAQRPDFQKAAQNKQLAEQLKKQQQQQQQEQQQQNNDKNSEQEDPEQQNQDGQSQQGDQQSQNDEQQSSGQQEQEQENSGNNTQNNDQQSPSANDDEAQNDQENAANQTASYEQQEQQDEQNSTQQMLDNAKQQAENAEQTTEQAMPTQMTEEQREEQENQQIIQQLLNKVEDDPSFLLRRKMQLEYEKRRRQQTPKGVKEPW</sequence>
<evidence type="ECO:0000256" key="1">
    <source>
        <dbReference type="PROSITE-ProRule" id="PRU00339"/>
    </source>
</evidence>
<evidence type="ECO:0000313" key="6">
    <source>
        <dbReference type="Proteomes" id="UP001467690"/>
    </source>
</evidence>
<dbReference type="InterPro" id="IPR050768">
    <property type="entry name" value="UPF0353/GerABKA_families"/>
</dbReference>
<keyword evidence="3" id="KW-0472">Membrane</keyword>
<dbReference type="Gene3D" id="3.40.50.410">
    <property type="entry name" value="von Willebrand factor, type A domain"/>
    <property type="match status" value="1"/>
</dbReference>
<feature type="domain" description="VWFA" evidence="4">
    <location>
        <begin position="91"/>
        <end position="285"/>
    </location>
</feature>
<dbReference type="SMART" id="SM00327">
    <property type="entry name" value="VWA"/>
    <property type="match status" value="1"/>
</dbReference>
<evidence type="ECO:0000256" key="3">
    <source>
        <dbReference type="SAM" id="Phobius"/>
    </source>
</evidence>
<dbReference type="EMBL" id="JBELOE010000302">
    <property type="protein sequence ID" value="MER2494448.1"/>
    <property type="molecule type" value="Genomic_DNA"/>
</dbReference>
<dbReference type="PANTHER" id="PTHR22550:SF14">
    <property type="entry name" value="VWFA DOMAIN-CONTAINING PROTEIN"/>
    <property type="match status" value="1"/>
</dbReference>
<dbReference type="SUPFAM" id="SSF48452">
    <property type="entry name" value="TPR-like"/>
    <property type="match status" value="1"/>
</dbReference>
<name>A0ABV1RNC2_9ALTE</name>
<accession>A0ABV1RNC2</accession>
<dbReference type="PROSITE" id="PS50293">
    <property type="entry name" value="TPR_REGION"/>
    <property type="match status" value="1"/>
</dbReference>
<comment type="caution">
    <text evidence="5">The sequence shown here is derived from an EMBL/GenBank/DDBJ whole genome shotgun (WGS) entry which is preliminary data.</text>
</comment>
<dbReference type="PROSITE" id="PS50005">
    <property type="entry name" value="TPR"/>
    <property type="match status" value="1"/>
</dbReference>
<feature type="transmembrane region" description="Helical" evidence="3">
    <location>
        <begin position="57"/>
        <end position="78"/>
    </location>
</feature>
<dbReference type="PROSITE" id="PS50234">
    <property type="entry name" value="VWFA"/>
    <property type="match status" value="1"/>
</dbReference>
<dbReference type="Gene3D" id="1.25.40.10">
    <property type="entry name" value="Tetratricopeptide repeat domain"/>
    <property type="match status" value="1"/>
</dbReference>